<proteinExistence type="inferred from homology"/>
<dbReference type="InterPro" id="IPR029063">
    <property type="entry name" value="SAM-dependent_MTases_sf"/>
</dbReference>
<gene>
    <name evidence="4" type="ORF">SEMRO_137_G064450.1</name>
</gene>
<dbReference type="SUPFAM" id="SSF53335">
    <property type="entry name" value="S-adenosyl-L-methionine-dependent methyltransferases"/>
    <property type="match status" value="1"/>
</dbReference>
<name>A0A9N8HA58_9STRA</name>
<dbReference type="InterPro" id="IPR007213">
    <property type="entry name" value="Ppm1/Ppm2/Tcmp"/>
</dbReference>
<evidence type="ECO:0000256" key="3">
    <source>
        <dbReference type="ARBA" id="ARBA00022679"/>
    </source>
</evidence>
<keyword evidence="2 4" id="KW-0489">Methyltransferase</keyword>
<dbReference type="GO" id="GO:0008168">
    <property type="term" value="F:methyltransferase activity"/>
    <property type="evidence" value="ECO:0007669"/>
    <property type="project" value="UniProtKB-KW"/>
</dbReference>
<dbReference type="GO" id="GO:0032259">
    <property type="term" value="P:methylation"/>
    <property type="evidence" value="ECO:0007669"/>
    <property type="project" value="UniProtKB-KW"/>
</dbReference>
<dbReference type="InterPro" id="IPR011610">
    <property type="entry name" value="SAM_mthyl_Trfase_ML2640-like"/>
</dbReference>
<accession>A0A9N8HA58</accession>
<evidence type="ECO:0000256" key="2">
    <source>
        <dbReference type="ARBA" id="ARBA00022603"/>
    </source>
</evidence>
<evidence type="ECO:0000313" key="4">
    <source>
        <dbReference type="EMBL" id="CAB9502468.1"/>
    </source>
</evidence>
<dbReference type="PANTHER" id="PTHR43619">
    <property type="entry name" value="S-ADENOSYL-L-METHIONINE-DEPENDENT METHYLTRANSFERASE YKTD-RELATED"/>
    <property type="match status" value="1"/>
</dbReference>
<sequence>MNIPTLHRPLYDGCTTGEEKAAAMTAAMTELQEVNDDGMDFSNKTSMAIAYERHVESQRDDRLFHDPLAVHLYEPYGQKMSDALAFGLAYSIFDPPGADIGIGMMGHTLYTAARTKFINTHLESWLGTATTGDKQVVNLGAGADTRVFWLDCLEGASIYWEVDQASVMTWKQTILNGLDEKELVKPKCTYKCISMDFNKESVADLPKHGFDSKIPTCWILEGLIMYLPRTETEQLFDYISQLSAPGSYLILNFASSDKLGPTIDEIDERLTASSWTKESRLMFGEEGFNFGRYPSDKPANKLMGFGLYQKK</sequence>
<dbReference type="NCBIfam" id="TIGR00027">
    <property type="entry name" value="mthyl_TIGR00027"/>
    <property type="match status" value="1"/>
</dbReference>
<dbReference type="EMBL" id="CAICTM010000136">
    <property type="protein sequence ID" value="CAB9502468.1"/>
    <property type="molecule type" value="Genomic_DNA"/>
</dbReference>
<dbReference type="Proteomes" id="UP001153069">
    <property type="component" value="Unassembled WGS sequence"/>
</dbReference>
<dbReference type="PANTHER" id="PTHR43619:SF2">
    <property type="entry name" value="S-ADENOSYL-L-METHIONINE-DEPENDENT METHYLTRANSFERASES SUPERFAMILY PROTEIN"/>
    <property type="match status" value="1"/>
</dbReference>
<dbReference type="AlphaFoldDB" id="A0A9N8HA58"/>
<comment type="caution">
    <text evidence="4">The sequence shown here is derived from an EMBL/GenBank/DDBJ whole genome shotgun (WGS) entry which is preliminary data.</text>
</comment>
<reference evidence="4" key="1">
    <citation type="submission" date="2020-06" db="EMBL/GenBank/DDBJ databases">
        <authorList>
            <consortium name="Plant Systems Biology data submission"/>
        </authorList>
    </citation>
    <scope>NUCLEOTIDE SEQUENCE</scope>
    <source>
        <strain evidence="4">D6</strain>
    </source>
</reference>
<protein>
    <submittedName>
        <fullName evidence="4">S-adenosyl-L-methionine-dependent methyltransferase</fullName>
    </submittedName>
</protein>
<comment type="similarity">
    <text evidence="1">Belongs to the UPF0677 family.</text>
</comment>
<dbReference type="Pfam" id="PF04072">
    <property type="entry name" value="LCM"/>
    <property type="match status" value="1"/>
</dbReference>
<organism evidence="4 5">
    <name type="scientific">Seminavis robusta</name>
    <dbReference type="NCBI Taxonomy" id="568900"/>
    <lineage>
        <taxon>Eukaryota</taxon>
        <taxon>Sar</taxon>
        <taxon>Stramenopiles</taxon>
        <taxon>Ochrophyta</taxon>
        <taxon>Bacillariophyta</taxon>
        <taxon>Bacillariophyceae</taxon>
        <taxon>Bacillariophycidae</taxon>
        <taxon>Naviculales</taxon>
        <taxon>Naviculaceae</taxon>
        <taxon>Seminavis</taxon>
    </lineage>
</organism>
<keyword evidence="3" id="KW-0808">Transferase</keyword>
<evidence type="ECO:0000256" key="1">
    <source>
        <dbReference type="ARBA" id="ARBA00008138"/>
    </source>
</evidence>
<dbReference type="Gene3D" id="3.40.50.150">
    <property type="entry name" value="Vaccinia Virus protein VP39"/>
    <property type="match status" value="1"/>
</dbReference>
<evidence type="ECO:0000313" key="5">
    <source>
        <dbReference type="Proteomes" id="UP001153069"/>
    </source>
</evidence>
<dbReference type="OrthoDB" id="203237at2759"/>
<keyword evidence="5" id="KW-1185">Reference proteome</keyword>